<dbReference type="RefSeq" id="WP_099105393.1">
    <property type="nucleotide sequence ID" value="NZ_JAATJF010000001.1"/>
</dbReference>
<dbReference type="InterPro" id="IPR008756">
    <property type="entry name" value="Peptidase_M56"/>
</dbReference>
<dbReference type="Pfam" id="PF05569">
    <property type="entry name" value="Peptidase_M56"/>
    <property type="match status" value="1"/>
</dbReference>
<keyword evidence="5" id="KW-1185">Reference proteome</keyword>
<proteinExistence type="predicted"/>
<evidence type="ECO:0000259" key="3">
    <source>
        <dbReference type="Pfam" id="PF05569"/>
    </source>
</evidence>
<keyword evidence="1" id="KW-0175">Coiled coil</keyword>
<accession>A0A2G0CKB0</accession>
<feature type="transmembrane region" description="Helical" evidence="2">
    <location>
        <begin position="103"/>
        <end position="125"/>
    </location>
</feature>
<dbReference type="Gene3D" id="3.30.2010.10">
    <property type="entry name" value="Metalloproteases ('zincins'), catalytic domain"/>
    <property type="match status" value="1"/>
</dbReference>
<evidence type="ECO:0000313" key="4">
    <source>
        <dbReference type="EMBL" id="PHL00414.1"/>
    </source>
</evidence>
<keyword evidence="2" id="KW-0472">Membrane</keyword>
<evidence type="ECO:0000256" key="2">
    <source>
        <dbReference type="SAM" id="Phobius"/>
    </source>
</evidence>
<name>A0A2G0CKB0_9BACT</name>
<feature type="coiled-coil region" evidence="1">
    <location>
        <begin position="508"/>
        <end position="542"/>
    </location>
</feature>
<comment type="caution">
    <text evidence="4">The sequence shown here is derived from an EMBL/GenBank/DDBJ whole genome shotgun (WGS) entry which is preliminary data.</text>
</comment>
<organism evidence="4 5">
    <name type="scientific">Neolewinella marina</name>
    <dbReference type="NCBI Taxonomy" id="438751"/>
    <lineage>
        <taxon>Bacteria</taxon>
        <taxon>Pseudomonadati</taxon>
        <taxon>Bacteroidota</taxon>
        <taxon>Saprospiria</taxon>
        <taxon>Saprospirales</taxon>
        <taxon>Lewinellaceae</taxon>
        <taxon>Neolewinella</taxon>
    </lineage>
</organism>
<keyword evidence="2" id="KW-0812">Transmembrane</keyword>
<dbReference type="EMBL" id="PDLO01000001">
    <property type="protein sequence ID" value="PHL00414.1"/>
    <property type="molecule type" value="Genomic_DNA"/>
</dbReference>
<feature type="transmembrane region" description="Helical" evidence="2">
    <location>
        <begin position="313"/>
        <end position="331"/>
    </location>
</feature>
<reference evidence="4 5" key="1">
    <citation type="submission" date="2017-10" db="EMBL/GenBank/DDBJ databases">
        <title>The draft genome sequence of Lewinella marina KCTC 32374.</title>
        <authorList>
            <person name="Wang K."/>
        </authorList>
    </citation>
    <scope>NUCLEOTIDE SEQUENCE [LARGE SCALE GENOMIC DNA]</scope>
    <source>
        <strain evidence="4 5">MKG-38</strain>
    </source>
</reference>
<sequence length="645" mass="72662">MLDPLLGTAGLYAAGMTILHSFWQASLLALSLWLFARWAGSTAHSRYRLGCALLLGQVVVSVFTFLQYYEPAGAPVAGPSAAYFLASVPEVVARPDYFWSADFWMSALVVSWVVSMLAGTLRLGWSYGQLRQLAATAEPVNETGLYAVLYEKVRQLADRLGYSGALRLGISDRISGPMLVGHLKPVLLFPLALVNDLTTEEAESVILHELAHLRRYDHLLHPLQCLVEIIYYYHPAIHWIGERIREERENCCDDLVLLHGPGRLPYARALLYFSEHPPAATAALSLTNGGGLLARVRRFIDHQEIKYTMNSRLLLLPLLALLTLVATAAYVPDGETVTVESTLPFPVTEPALAAPDTLPPGNHQVTKISNGKTTRLRVEDGKIKELELEGRSVPPEEFPAHEETAEELLGMKDHQNHFRVGPLHYYGPGDSLHGFKALARIGDLDYDNFNFDFEALGAHMDSISGELARVYHLDMEDGEGMFRMKGFKMDSFKMPSFPEMPMFHPYRRELDDLDLEELEQRERELRDALRELENRRKKLSEEGDDRRGAIDWVPEGQLERTIAHRKAMARQAREQYLAEGRRMREESRAPLVDCPEMMAVALAEELPREIEVERVVRRLDEQSRMIGRTAETIRSISVVRGVCPG</sequence>
<gene>
    <name evidence="4" type="ORF">CGL56_05105</name>
</gene>
<dbReference type="InterPro" id="IPR052173">
    <property type="entry name" value="Beta-lactam_resp_regulator"/>
</dbReference>
<feature type="transmembrane region" description="Helical" evidence="2">
    <location>
        <begin position="47"/>
        <end position="69"/>
    </location>
</feature>
<dbReference type="OrthoDB" id="15218at2"/>
<evidence type="ECO:0000256" key="1">
    <source>
        <dbReference type="SAM" id="Coils"/>
    </source>
</evidence>
<protein>
    <recommendedName>
        <fullName evidence="3">Peptidase M56 domain-containing protein</fullName>
    </recommendedName>
</protein>
<feature type="domain" description="Peptidase M56" evidence="3">
    <location>
        <begin position="105"/>
        <end position="279"/>
    </location>
</feature>
<evidence type="ECO:0000313" key="5">
    <source>
        <dbReference type="Proteomes" id="UP000226437"/>
    </source>
</evidence>
<dbReference type="CDD" id="cd07341">
    <property type="entry name" value="M56_BlaR1_MecR1_like"/>
    <property type="match status" value="1"/>
</dbReference>
<dbReference type="AlphaFoldDB" id="A0A2G0CKB0"/>
<keyword evidence="2" id="KW-1133">Transmembrane helix</keyword>
<dbReference type="Proteomes" id="UP000226437">
    <property type="component" value="Unassembled WGS sequence"/>
</dbReference>
<feature type="transmembrane region" description="Helical" evidence="2">
    <location>
        <begin position="12"/>
        <end position="35"/>
    </location>
</feature>
<dbReference type="PANTHER" id="PTHR34978:SF3">
    <property type="entry name" value="SLR0241 PROTEIN"/>
    <property type="match status" value="1"/>
</dbReference>
<dbReference type="PANTHER" id="PTHR34978">
    <property type="entry name" value="POSSIBLE SENSOR-TRANSDUCER PROTEIN BLAR"/>
    <property type="match status" value="1"/>
</dbReference>